<dbReference type="InterPro" id="IPR015943">
    <property type="entry name" value="WD40/YVTN_repeat-like_dom_sf"/>
</dbReference>
<organism evidence="1 2">
    <name type="scientific">Carpediemonas membranifera</name>
    <dbReference type="NCBI Taxonomy" id="201153"/>
    <lineage>
        <taxon>Eukaryota</taxon>
        <taxon>Metamonada</taxon>
        <taxon>Carpediemonas-like organisms</taxon>
        <taxon>Carpediemonas</taxon>
    </lineage>
</organism>
<dbReference type="InterPro" id="IPR036322">
    <property type="entry name" value="WD40_repeat_dom_sf"/>
</dbReference>
<reference evidence="1" key="1">
    <citation type="submission" date="2021-05" db="EMBL/GenBank/DDBJ databases">
        <title>A free-living protist that lacks canonical eukaryotic 1 DNA replication and segregation systems.</title>
        <authorList>
            <person name="Salas-Leiva D.E."/>
            <person name="Tromer E.C."/>
            <person name="Curtis B.A."/>
            <person name="Jerlstrom-Hultqvist J."/>
            <person name="Kolisko M."/>
            <person name="Yi Z."/>
            <person name="Salas-Leiva J.S."/>
            <person name="Gallot-Lavallee L."/>
            <person name="Kops G.J.P.L."/>
            <person name="Archibald J.M."/>
            <person name="Simpson A.G.B."/>
            <person name="Roger A.J."/>
        </authorList>
    </citation>
    <scope>NUCLEOTIDE SEQUENCE</scope>
    <source>
        <strain evidence="1">BICM</strain>
    </source>
</reference>
<dbReference type="Proteomes" id="UP000717585">
    <property type="component" value="Unassembled WGS sequence"/>
</dbReference>
<dbReference type="SUPFAM" id="SSF50978">
    <property type="entry name" value="WD40 repeat-like"/>
    <property type="match status" value="1"/>
</dbReference>
<dbReference type="EMBL" id="JAHDYR010000004">
    <property type="protein sequence ID" value="KAG9396934.1"/>
    <property type="molecule type" value="Genomic_DNA"/>
</dbReference>
<sequence length="178" mass="20255">MQKVRSTPPTYAAGTFPIPLVQRCSPRRVQERLRSRSEQCSECRAVEDMISDATTRIFAPDSKLHLNPIGSSPLTATDLTRVLDHLSTRPREFSMRLTEPDLTVTMRYGKLAADKPDSAVDDLLAAWNARMAECIQTMKGHTNWVISVAFLPRRRHGHWVMGWDDQAVGQARRVQERR</sequence>
<keyword evidence="2" id="KW-1185">Reference proteome</keyword>
<dbReference type="AlphaFoldDB" id="A0A8J6B9E3"/>
<dbReference type="Gene3D" id="2.130.10.10">
    <property type="entry name" value="YVTN repeat-like/Quinoprotein amine dehydrogenase"/>
    <property type="match status" value="1"/>
</dbReference>
<proteinExistence type="predicted"/>
<accession>A0A8J6B9E3</accession>
<evidence type="ECO:0000313" key="1">
    <source>
        <dbReference type="EMBL" id="KAG9396934.1"/>
    </source>
</evidence>
<comment type="caution">
    <text evidence="1">The sequence shown here is derived from an EMBL/GenBank/DDBJ whole genome shotgun (WGS) entry which is preliminary data.</text>
</comment>
<name>A0A8J6B9E3_9EUKA</name>
<evidence type="ECO:0000313" key="2">
    <source>
        <dbReference type="Proteomes" id="UP000717585"/>
    </source>
</evidence>
<gene>
    <name evidence="1" type="ORF">J8273_1266</name>
</gene>
<protein>
    <submittedName>
        <fullName evidence="1">Uncharacterized protein</fullName>
    </submittedName>
</protein>